<evidence type="ECO:0000256" key="1">
    <source>
        <dbReference type="SAM" id="Phobius"/>
    </source>
</evidence>
<reference evidence="2 3" key="1">
    <citation type="submission" date="2019-04" db="EMBL/GenBank/DDBJ databases">
        <authorList>
            <consortium name="DOE Joint Genome Institute"/>
            <person name="Mondo S."/>
            <person name="Kjaerbolling I."/>
            <person name="Vesth T."/>
            <person name="Frisvad J.C."/>
            <person name="Nybo J.L."/>
            <person name="Theobald S."/>
            <person name="Kildgaard S."/>
            <person name="Isbrandt T."/>
            <person name="Kuo A."/>
            <person name="Sato A."/>
            <person name="Lyhne E.K."/>
            <person name="Kogle M.E."/>
            <person name="Wiebenga A."/>
            <person name="Kun R.S."/>
            <person name="Lubbers R.J."/>
            <person name="Makela M.R."/>
            <person name="Barry K."/>
            <person name="Chovatia M."/>
            <person name="Clum A."/>
            <person name="Daum C."/>
            <person name="Haridas S."/>
            <person name="He G."/>
            <person name="LaButti K."/>
            <person name="Lipzen A."/>
            <person name="Riley R."/>
            <person name="Salamov A."/>
            <person name="Simmons B.A."/>
            <person name="Magnuson J.K."/>
            <person name="Henrissat B."/>
            <person name="Mortensen U.H."/>
            <person name="Larsen T.O."/>
            <person name="Devries R.P."/>
            <person name="Grigoriev I.V."/>
            <person name="Machida M."/>
            <person name="Baker S.E."/>
            <person name="Andersen M.R."/>
            <person name="Cantor M.N."/>
            <person name="Hua S.X."/>
        </authorList>
    </citation>
    <scope>NUCLEOTIDE SEQUENCE [LARGE SCALE GENOMIC DNA]</scope>
    <source>
        <strain evidence="2 3">CBS 119388</strain>
    </source>
</reference>
<keyword evidence="1" id="KW-0812">Transmembrane</keyword>
<keyword evidence="3" id="KW-1185">Reference proteome</keyword>
<dbReference type="RefSeq" id="XP_031942814.1">
    <property type="nucleotide sequence ID" value="XM_032081632.1"/>
</dbReference>
<name>A0A5N7DGZ8_9EURO</name>
<dbReference type="AlphaFoldDB" id="A0A5N7DGZ8"/>
<keyword evidence="1" id="KW-1133">Transmembrane helix</keyword>
<evidence type="ECO:0000313" key="3">
    <source>
        <dbReference type="Proteomes" id="UP000325579"/>
    </source>
</evidence>
<sequence length="79" mass="8440">MCPSGISFDSILIHWTFGYFSASPGSPSFAATPKLLRTAYYLLVAPIMSLLHPLAIFASCEWPASAYVVSGSDKVTSHG</sequence>
<dbReference type="GeneID" id="43666323"/>
<organism evidence="2 3">
    <name type="scientific">Aspergillus pseudonomiae</name>
    <dbReference type="NCBI Taxonomy" id="1506151"/>
    <lineage>
        <taxon>Eukaryota</taxon>
        <taxon>Fungi</taxon>
        <taxon>Dikarya</taxon>
        <taxon>Ascomycota</taxon>
        <taxon>Pezizomycotina</taxon>
        <taxon>Eurotiomycetes</taxon>
        <taxon>Eurotiomycetidae</taxon>
        <taxon>Eurotiales</taxon>
        <taxon>Aspergillaceae</taxon>
        <taxon>Aspergillus</taxon>
        <taxon>Aspergillus subgen. Circumdati</taxon>
    </lineage>
</organism>
<keyword evidence="1" id="KW-0472">Membrane</keyword>
<dbReference type="Proteomes" id="UP000325579">
    <property type="component" value="Unassembled WGS sequence"/>
</dbReference>
<dbReference type="EMBL" id="ML736760">
    <property type="protein sequence ID" value="KAE8405495.1"/>
    <property type="molecule type" value="Genomic_DNA"/>
</dbReference>
<feature type="transmembrane region" description="Helical" evidence="1">
    <location>
        <begin position="39"/>
        <end position="58"/>
    </location>
</feature>
<evidence type="ECO:0000313" key="2">
    <source>
        <dbReference type="EMBL" id="KAE8405495.1"/>
    </source>
</evidence>
<gene>
    <name evidence="2" type="ORF">BDV37DRAFT_245224</name>
</gene>
<protein>
    <submittedName>
        <fullName evidence="2">Uncharacterized protein</fullName>
    </submittedName>
</protein>
<accession>A0A5N7DGZ8</accession>
<proteinExistence type="predicted"/>